<dbReference type="InterPro" id="IPR043127">
    <property type="entry name" value="Sec-1-like_dom3a"/>
</dbReference>
<dbReference type="AlphaFoldDB" id="A0ABD2AJ45"/>
<comment type="similarity">
    <text evidence="1">Belongs to the STXBP/unc-18/SEC1 family.</text>
</comment>
<dbReference type="Gene3D" id="1.25.40.850">
    <property type="match status" value="1"/>
</dbReference>
<dbReference type="Gene3D" id="3.90.830.10">
    <property type="entry name" value="Syntaxin Binding Protein 1, Chain A, domain 2"/>
    <property type="match status" value="1"/>
</dbReference>
<dbReference type="Pfam" id="PF00995">
    <property type="entry name" value="Sec1"/>
    <property type="match status" value="1"/>
</dbReference>
<dbReference type="Proteomes" id="UP001607302">
    <property type="component" value="Unassembled WGS sequence"/>
</dbReference>
<organism evidence="3 4">
    <name type="scientific">Vespula squamosa</name>
    <name type="common">Southern yellow jacket</name>
    <name type="synonym">Wasp</name>
    <dbReference type="NCBI Taxonomy" id="30214"/>
    <lineage>
        <taxon>Eukaryota</taxon>
        <taxon>Metazoa</taxon>
        <taxon>Ecdysozoa</taxon>
        <taxon>Arthropoda</taxon>
        <taxon>Hexapoda</taxon>
        <taxon>Insecta</taxon>
        <taxon>Pterygota</taxon>
        <taxon>Neoptera</taxon>
        <taxon>Endopterygota</taxon>
        <taxon>Hymenoptera</taxon>
        <taxon>Apocrita</taxon>
        <taxon>Aculeata</taxon>
        <taxon>Vespoidea</taxon>
        <taxon>Vespidae</taxon>
        <taxon>Vespinae</taxon>
        <taxon>Vespula</taxon>
    </lineage>
</organism>
<dbReference type="Gene3D" id="3.40.50.1910">
    <property type="match status" value="1"/>
</dbReference>
<dbReference type="PANTHER" id="PTHR11679">
    <property type="entry name" value="VESICLE PROTEIN SORTING-ASSOCIATED"/>
    <property type="match status" value="1"/>
</dbReference>
<dbReference type="InterPro" id="IPR036045">
    <property type="entry name" value="Sec1-like_sf"/>
</dbReference>
<reference evidence="3 4" key="1">
    <citation type="journal article" date="2024" name="Ann. Entomol. Soc. Am.">
        <title>Genomic analyses of the southern and eastern yellowjacket wasps (Hymenoptera: Vespidae) reveal evolutionary signatures of social life.</title>
        <authorList>
            <person name="Catto M.A."/>
            <person name="Caine P.B."/>
            <person name="Orr S.E."/>
            <person name="Hunt B.G."/>
            <person name="Goodisman M.A.D."/>
        </authorList>
    </citation>
    <scope>NUCLEOTIDE SEQUENCE [LARGE SCALE GENOMIC DNA]</scope>
    <source>
        <strain evidence="3">233</strain>
        <tissue evidence="3">Head and thorax</tissue>
    </source>
</reference>
<proteinExistence type="inferred from homology"/>
<evidence type="ECO:0000313" key="3">
    <source>
        <dbReference type="EMBL" id="KAL2720555.1"/>
    </source>
</evidence>
<dbReference type="Gene3D" id="3.40.50.2060">
    <property type="match status" value="1"/>
</dbReference>
<dbReference type="InterPro" id="IPR043154">
    <property type="entry name" value="Sec-1-like_dom1"/>
</dbReference>
<evidence type="ECO:0000256" key="2">
    <source>
        <dbReference type="SAM" id="MobiDB-lite"/>
    </source>
</evidence>
<dbReference type="InterPro" id="IPR043155">
    <property type="entry name" value="VPS33_dom3b"/>
</dbReference>
<gene>
    <name evidence="3" type="ORF">V1478_010131</name>
</gene>
<evidence type="ECO:0000313" key="4">
    <source>
        <dbReference type="Proteomes" id="UP001607302"/>
    </source>
</evidence>
<dbReference type="FunFam" id="1.25.40.850:FF:000002">
    <property type="entry name" value="Vacuolar protein sorting-associated protein 33A"/>
    <property type="match status" value="1"/>
</dbReference>
<dbReference type="SUPFAM" id="SSF56815">
    <property type="entry name" value="Sec1/munc18-like (SM) proteins"/>
    <property type="match status" value="1"/>
</dbReference>
<feature type="region of interest" description="Disordered" evidence="2">
    <location>
        <begin position="739"/>
        <end position="758"/>
    </location>
</feature>
<accession>A0ABD2AJ45</accession>
<protein>
    <submittedName>
        <fullName evidence="3">Vacuolar protein sorting-associated protein 33A</fullName>
    </submittedName>
</protein>
<dbReference type="InterPro" id="IPR027482">
    <property type="entry name" value="Sec1-like_dom2"/>
</dbReference>
<keyword evidence="4" id="KW-1185">Reference proteome</keyword>
<name>A0ABD2AJ45_VESSQ</name>
<evidence type="ECO:0000256" key="1">
    <source>
        <dbReference type="ARBA" id="ARBA00009884"/>
    </source>
</evidence>
<dbReference type="EMBL" id="JAUDFV010000146">
    <property type="protein sequence ID" value="KAL2720555.1"/>
    <property type="molecule type" value="Genomic_DNA"/>
</dbReference>
<dbReference type="InterPro" id="IPR001619">
    <property type="entry name" value="Sec1-like"/>
</dbReference>
<comment type="caution">
    <text evidence="3">The sequence shown here is derived from an EMBL/GenBank/DDBJ whole genome shotgun (WGS) entry which is preliminary data.</text>
</comment>
<sequence>MSLTYLSSGRLNVALIQEQARKQLLHLLEQCDGTKAIIWDQSLAGPIGLVAKYNLLEEHDVVKIYPLCGGTLSIPSNIANIIFITRPQLALMDLVAENVHGEEGKRPRKEFHLFFVPRKSLLCQKKLQNRGVFGSFTLIEEFKCDIFPFDSDLLSMELNESFKEFYLENDPTCLYQVAQAIQSLQRLYGKIPKVTGRGPAAAKVCELLERLNREEEDSKMNVLQPTPVEHLLLLDRSVDLLSPLVTQLTYEGLIDEIFGIKYNTVQLPAKKFHDSDDSPTVMSLNEKEQIILNSGEELFAEIRDKNFNGVGPVLSKKAKVISSQFDERHGDKSVQEIKQFVAKLPHMLATKQSLARHTTIAEMIKEVTDSNSFLESLQIEQELLNCIDTDKPNSYIEDLIAQQQPLLKVLRLLCIQSLTNSGLKPKLLDYYKREIIQTYGYQHLPTLLNLEKAGLLKAQQSIRQYTVLRKALRLTVEDESEITPKDISYVHSIYAPLSIRLAEQLVQPNGWQGLNDVMGLLPGPTVTNVSYNLAFTGRRNSITSEDSNSDPPKLVLIFFIGGCTFAEISALRFLSQQEDLNVEFIVGTTKLINDLIKAQGVLMQEEKIEAKKTFRIYRQSKYHLVTKSTNVERHRSSTDGSTVVTEHDGIGKRKGVKKFREILLGIRANGVCRAVYRVEIATAVFLVASRARDHRGLEKRAASCEVNFLQVARMPPCCSLTRHFGAHFPQNAKKFSSAISRASAENARSRHTTSSTALGSRFPRLKSKPFSGDSILNKDSRRIRVVLARSTRMMMIYNVILGNGLTENS</sequence>